<gene>
    <name evidence="3" type="ORF">JZO76_04965</name>
</gene>
<dbReference type="InterPro" id="IPR041380">
    <property type="entry name" value="Acetyltransf_17"/>
</dbReference>
<dbReference type="Pfam" id="PF13530">
    <property type="entry name" value="SCP2_2"/>
    <property type="match status" value="1"/>
</dbReference>
<dbReference type="Gene3D" id="3.40.630.30">
    <property type="match status" value="2"/>
</dbReference>
<dbReference type="InterPro" id="IPR051554">
    <property type="entry name" value="Acetyltransferase_Eis"/>
</dbReference>
<dbReference type="Pfam" id="PF13527">
    <property type="entry name" value="Acetyltransf_9"/>
    <property type="match status" value="1"/>
</dbReference>
<dbReference type="Gene3D" id="3.30.1050.10">
    <property type="entry name" value="SCP2 sterol-binding domain"/>
    <property type="match status" value="1"/>
</dbReference>
<keyword evidence="4" id="KW-1185">Reference proteome</keyword>
<comment type="caution">
    <text evidence="3">The sequence shown here is derived from an EMBL/GenBank/DDBJ whole genome shotgun (WGS) entry which is preliminary data.</text>
</comment>
<proteinExistence type="predicted"/>
<dbReference type="RefSeq" id="WP_206903086.1">
    <property type="nucleotide sequence ID" value="NZ_JAFLVT010000007.1"/>
</dbReference>
<dbReference type="Pfam" id="PF17668">
    <property type="entry name" value="Acetyltransf_17"/>
    <property type="match status" value="1"/>
</dbReference>
<sequence>MTIVKMKSDFNDQMFDLAAYAFAREKSTAKVERFEYLARNSKNYGSLAEKKLVSQIMATPFLVNFWNQTFEMRGIGYVSSYPEFRKQGRIDKLMKQVLEDSYDEGVQLAYLAPFSYPFYRRYGYETAFLQIRYEAPAEKWPFGGQSHGKVSRVSFEVAQKNMAEIYQKSTESMRGGMLRAEWWFTYKFSLHKNFNFALYEENGVMCGYVVYQISVDKLEIIELVALSEKGKRSLHDFIAAHSGTVKTIHWTHPFGGTTKLLQVLDPQVEVKILPYMMARVVNVATFLKSFPWQEKILSDFAIEIYQDNYLPANNGIYEIYPDGNVSKVKESLLPKIKATPQSFTQLFLGSVKIQSLQAEEKIDVTPELTYALEKLLPSEKPLLADYF</sequence>
<dbReference type="InterPro" id="IPR016181">
    <property type="entry name" value="Acyl_CoA_acyltransferase"/>
</dbReference>
<dbReference type="PANTHER" id="PTHR37817">
    <property type="entry name" value="N-ACETYLTRANSFERASE EIS"/>
    <property type="match status" value="1"/>
</dbReference>
<dbReference type="InterPro" id="IPR025559">
    <property type="entry name" value="Eis_dom"/>
</dbReference>
<dbReference type="PANTHER" id="PTHR37817:SF1">
    <property type="entry name" value="N-ACETYLTRANSFERASE EIS"/>
    <property type="match status" value="1"/>
</dbReference>
<name>A0ABS3H603_9ENTE</name>
<dbReference type="SUPFAM" id="SSF55729">
    <property type="entry name" value="Acyl-CoA N-acyltransferases (Nat)"/>
    <property type="match status" value="1"/>
</dbReference>
<accession>A0ABS3H603</accession>
<evidence type="ECO:0000313" key="3">
    <source>
        <dbReference type="EMBL" id="MBO0448882.1"/>
    </source>
</evidence>
<dbReference type="SUPFAM" id="SSF55718">
    <property type="entry name" value="SCP-like"/>
    <property type="match status" value="1"/>
</dbReference>
<feature type="domain" description="Eis-like acetyltransferase" evidence="2">
    <location>
        <begin position="175"/>
        <end position="280"/>
    </location>
</feature>
<dbReference type="InterPro" id="IPR036527">
    <property type="entry name" value="SCP2_sterol-bd_dom_sf"/>
</dbReference>
<feature type="domain" description="Enhanced intracellular survival protein" evidence="1">
    <location>
        <begin position="283"/>
        <end position="383"/>
    </location>
</feature>
<reference evidence="3 4" key="1">
    <citation type="submission" date="2021-03" db="EMBL/GenBank/DDBJ databases">
        <title>Enterococcal diversity collection.</title>
        <authorList>
            <person name="Gilmore M.S."/>
            <person name="Schwartzman J."/>
            <person name="Van Tyne D."/>
            <person name="Martin M."/>
            <person name="Earl A.M."/>
            <person name="Manson A.L."/>
            <person name="Straub T."/>
            <person name="Salamzade R."/>
            <person name="Saavedra J."/>
            <person name="Lebreton F."/>
            <person name="Prichula J."/>
            <person name="Schaufler K."/>
            <person name="Gaca A."/>
            <person name="Sgardioli B."/>
            <person name="Wagenaar J."/>
            <person name="Strong T."/>
        </authorList>
    </citation>
    <scope>NUCLEOTIDE SEQUENCE [LARGE SCALE GENOMIC DNA]</scope>
    <source>
        <strain evidence="3 4">MJM12</strain>
    </source>
</reference>
<dbReference type="EMBL" id="JAFLVT010000007">
    <property type="protein sequence ID" value="MBO0448882.1"/>
    <property type="molecule type" value="Genomic_DNA"/>
</dbReference>
<evidence type="ECO:0000259" key="1">
    <source>
        <dbReference type="Pfam" id="PF13530"/>
    </source>
</evidence>
<protein>
    <submittedName>
        <fullName evidence="3">GNAT family N-acetyltransferase</fullName>
    </submittedName>
</protein>
<evidence type="ECO:0000313" key="4">
    <source>
        <dbReference type="Proteomes" id="UP000664256"/>
    </source>
</evidence>
<dbReference type="Proteomes" id="UP000664256">
    <property type="component" value="Unassembled WGS sequence"/>
</dbReference>
<evidence type="ECO:0000259" key="2">
    <source>
        <dbReference type="Pfam" id="PF17668"/>
    </source>
</evidence>
<organism evidence="3 4">
    <name type="scientific">Candidatus Enterococcus myersii</name>
    <dbReference type="NCBI Taxonomy" id="2815322"/>
    <lineage>
        <taxon>Bacteria</taxon>
        <taxon>Bacillati</taxon>
        <taxon>Bacillota</taxon>
        <taxon>Bacilli</taxon>
        <taxon>Lactobacillales</taxon>
        <taxon>Enterococcaceae</taxon>
        <taxon>Enterococcus</taxon>
    </lineage>
</organism>